<comment type="caution">
    <text evidence="7">The sequence shown here is derived from an EMBL/GenBank/DDBJ whole genome shotgun (WGS) entry which is preliminary data.</text>
</comment>
<sequence>MRVLVVSAPLLGHLLPMLPLTRALHAAGHEVRVAAGGDALSADTAGLGVIDVAPGFRFGRVATRTVLAHPRAARAELAGESGTRTIGLLFGAINEELADTLVTVVERWRPDRVIYEPLAVAGALAAARHRVPAVLLENSLLDGPELVRATLRTRLFRRALRRHGFDEELPDPATAITIAPPSLVGDRAGRPMRAVPEDGTGTGPGRPAEPGTPPRIVVSRSTVDLPGPGDPMPAVLAAASGVDAEIVLVGPAPRIGRRSLPDNVRTVEQVPLTAVLAGAAALVHRGGAGTVLGALGAGIPQLAVPGPGERRHNAELVAHRGAGLAVPAREITADVLNRLVADPGYAAAAREVRDEMAAMPDPAELVGPITATPG</sequence>
<evidence type="ECO:0000256" key="3">
    <source>
        <dbReference type="ARBA" id="ARBA00022679"/>
    </source>
</evidence>
<name>A0ABX1SIR7_9PSEU</name>
<dbReference type="InterPro" id="IPR002213">
    <property type="entry name" value="UDP_glucos_trans"/>
</dbReference>
<dbReference type="Proteomes" id="UP000820669">
    <property type="component" value="Unassembled WGS sequence"/>
</dbReference>
<evidence type="ECO:0000313" key="7">
    <source>
        <dbReference type="EMBL" id="NMI01469.1"/>
    </source>
</evidence>
<dbReference type="InterPro" id="IPR048284">
    <property type="entry name" value="EryCIII-like_N"/>
</dbReference>
<dbReference type="PANTHER" id="PTHR48050">
    <property type="entry name" value="STEROL 3-BETA-GLUCOSYLTRANSFERASE"/>
    <property type="match status" value="1"/>
</dbReference>
<keyword evidence="8" id="KW-1185">Reference proteome</keyword>
<keyword evidence="2" id="KW-0328">Glycosyltransferase</keyword>
<reference evidence="7 8" key="1">
    <citation type="submission" date="2020-04" db="EMBL/GenBank/DDBJ databases">
        <authorList>
            <person name="Klaysubun C."/>
            <person name="Duangmal K."/>
            <person name="Lipun K."/>
        </authorList>
    </citation>
    <scope>NUCLEOTIDE SEQUENCE [LARGE SCALE GENOMIC DNA]</scope>
    <source>
        <strain evidence="7 8">K10HN5</strain>
    </source>
</reference>
<dbReference type="InterPro" id="IPR050426">
    <property type="entry name" value="Glycosyltransferase_28"/>
</dbReference>
<evidence type="ECO:0000256" key="1">
    <source>
        <dbReference type="ARBA" id="ARBA00006962"/>
    </source>
</evidence>
<organism evidence="7 8">
    <name type="scientific">Pseudonocardia acidicola</name>
    <dbReference type="NCBI Taxonomy" id="2724939"/>
    <lineage>
        <taxon>Bacteria</taxon>
        <taxon>Bacillati</taxon>
        <taxon>Actinomycetota</taxon>
        <taxon>Actinomycetes</taxon>
        <taxon>Pseudonocardiales</taxon>
        <taxon>Pseudonocardiaceae</taxon>
        <taxon>Pseudonocardia</taxon>
    </lineage>
</organism>
<dbReference type="Pfam" id="PF06722">
    <property type="entry name" value="EryCIII-like_C"/>
    <property type="match status" value="1"/>
</dbReference>
<dbReference type="PANTHER" id="PTHR48050:SF13">
    <property type="entry name" value="STEROL 3-BETA-GLUCOSYLTRANSFERASE UGT80A2"/>
    <property type="match status" value="1"/>
</dbReference>
<evidence type="ECO:0000256" key="2">
    <source>
        <dbReference type="ARBA" id="ARBA00022676"/>
    </source>
</evidence>
<dbReference type="EMBL" id="JAAXLA010000086">
    <property type="protein sequence ID" value="NMI01469.1"/>
    <property type="molecule type" value="Genomic_DNA"/>
</dbReference>
<protein>
    <submittedName>
        <fullName evidence="7">DUF1205 domain-containing protein</fullName>
    </submittedName>
</protein>
<evidence type="ECO:0000313" key="8">
    <source>
        <dbReference type="Proteomes" id="UP000820669"/>
    </source>
</evidence>
<feature type="domain" description="Erythromycin biosynthesis protein CIII-like N-terminal" evidence="6">
    <location>
        <begin position="23"/>
        <end position="200"/>
    </location>
</feature>
<accession>A0ABX1SIR7</accession>
<evidence type="ECO:0000259" key="5">
    <source>
        <dbReference type="Pfam" id="PF06722"/>
    </source>
</evidence>
<dbReference type="Gene3D" id="3.40.50.2000">
    <property type="entry name" value="Glycogen Phosphorylase B"/>
    <property type="match status" value="2"/>
</dbReference>
<comment type="similarity">
    <text evidence="1">Belongs to the glycosyltransferase 28 family.</text>
</comment>
<evidence type="ECO:0000259" key="6">
    <source>
        <dbReference type="Pfam" id="PF21036"/>
    </source>
</evidence>
<feature type="domain" description="Erythromycin biosynthesis protein CIII-like C-terminal" evidence="5">
    <location>
        <begin position="235"/>
        <end position="369"/>
    </location>
</feature>
<dbReference type="Pfam" id="PF21036">
    <property type="entry name" value="EryCIII-like_N"/>
    <property type="match status" value="1"/>
</dbReference>
<feature type="region of interest" description="Disordered" evidence="4">
    <location>
        <begin position="177"/>
        <end position="215"/>
    </location>
</feature>
<keyword evidence="3" id="KW-0808">Transferase</keyword>
<gene>
    <name evidence="7" type="ORF">HF526_29860</name>
</gene>
<dbReference type="SUPFAM" id="SSF53756">
    <property type="entry name" value="UDP-Glycosyltransferase/glycogen phosphorylase"/>
    <property type="match status" value="1"/>
</dbReference>
<dbReference type="CDD" id="cd03784">
    <property type="entry name" value="GT1_Gtf-like"/>
    <property type="match status" value="1"/>
</dbReference>
<proteinExistence type="inferred from homology"/>
<evidence type="ECO:0000256" key="4">
    <source>
        <dbReference type="SAM" id="MobiDB-lite"/>
    </source>
</evidence>
<dbReference type="InterPro" id="IPR010610">
    <property type="entry name" value="EryCIII-like_C"/>
</dbReference>